<dbReference type="STRING" id="536979.SAMN04488055_2677"/>
<evidence type="ECO:0000259" key="1">
    <source>
        <dbReference type="Pfam" id="PF03372"/>
    </source>
</evidence>
<dbReference type="GO" id="GO:0000175">
    <property type="term" value="F:3'-5'-RNA exonuclease activity"/>
    <property type="evidence" value="ECO:0007669"/>
    <property type="project" value="TreeGrafter"/>
</dbReference>
<organism evidence="2 3">
    <name type="scientific">Chitinophaga niabensis</name>
    <dbReference type="NCBI Taxonomy" id="536979"/>
    <lineage>
        <taxon>Bacteria</taxon>
        <taxon>Pseudomonadati</taxon>
        <taxon>Bacteroidota</taxon>
        <taxon>Chitinophagia</taxon>
        <taxon>Chitinophagales</taxon>
        <taxon>Chitinophagaceae</taxon>
        <taxon>Chitinophaga</taxon>
    </lineage>
</organism>
<dbReference type="RefSeq" id="WP_074239717.1">
    <property type="nucleotide sequence ID" value="NZ_FSRA01000001.1"/>
</dbReference>
<dbReference type="InterPro" id="IPR050410">
    <property type="entry name" value="CCR4/nocturin_mRNA_transcr"/>
</dbReference>
<feature type="domain" description="Endonuclease/exonuclease/phosphatase" evidence="1">
    <location>
        <begin position="53"/>
        <end position="290"/>
    </location>
</feature>
<dbReference type="InterPro" id="IPR006311">
    <property type="entry name" value="TAT_signal"/>
</dbReference>
<dbReference type="AlphaFoldDB" id="A0A1N6GB56"/>
<dbReference type="Gene3D" id="3.60.10.10">
    <property type="entry name" value="Endonuclease/exonuclease/phosphatase"/>
    <property type="match status" value="1"/>
</dbReference>
<evidence type="ECO:0000313" key="3">
    <source>
        <dbReference type="Proteomes" id="UP000185003"/>
    </source>
</evidence>
<gene>
    <name evidence="2" type="ORF">SAMN04488055_2677</name>
</gene>
<dbReference type="EMBL" id="FSRA01000001">
    <property type="protein sequence ID" value="SIO04707.1"/>
    <property type="molecule type" value="Genomic_DNA"/>
</dbReference>
<protein>
    <submittedName>
        <fullName evidence="2">Metal-dependent hydrolase, endonuclease/exonuclease/phosphatase family</fullName>
    </submittedName>
</protein>
<dbReference type="PANTHER" id="PTHR12121">
    <property type="entry name" value="CARBON CATABOLITE REPRESSOR PROTEIN 4"/>
    <property type="match status" value="1"/>
</dbReference>
<dbReference type="PANTHER" id="PTHR12121:SF36">
    <property type="entry name" value="ENDONUCLEASE_EXONUCLEASE_PHOSPHATASE DOMAIN-CONTAINING PROTEIN"/>
    <property type="match status" value="1"/>
</dbReference>
<dbReference type="InterPro" id="IPR036691">
    <property type="entry name" value="Endo/exonu/phosph_ase_sf"/>
</dbReference>
<dbReference type="Pfam" id="PF03372">
    <property type="entry name" value="Exo_endo_phos"/>
    <property type="match status" value="1"/>
</dbReference>
<reference evidence="2 3" key="1">
    <citation type="submission" date="2016-11" db="EMBL/GenBank/DDBJ databases">
        <authorList>
            <person name="Jaros S."/>
            <person name="Januszkiewicz K."/>
            <person name="Wedrychowicz H."/>
        </authorList>
    </citation>
    <scope>NUCLEOTIDE SEQUENCE [LARGE SCALE GENOMIC DNA]</scope>
    <source>
        <strain evidence="2 3">DSM 24787</strain>
    </source>
</reference>
<evidence type="ECO:0000313" key="2">
    <source>
        <dbReference type="EMBL" id="SIO04707.1"/>
    </source>
</evidence>
<dbReference type="CDD" id="cd09083">
    <property type="entry name" value="EEP-1"/>
    <property type="match status" value="1"/>
</dbReference>
<keyword evidence="3" id="KW-1185">Reference proteome</keyword>
<keyword evidence="2" id="KW-0540">Nuclease</keyword>
<dbReference type="SUPFAM" id="SSF56219">
    <property type="entry name" value="DNase I-like"/>
    <property type="match status" value="1"/>
</dbReference>
<dbReference type="GO" id="GO:0004519">
    <property type="term" value="F:endonuclease activity"/>
    <property type="evidence" value="ECO:0007669"/>
    <property type="project" value="UniProtKB-KW"/>
</dbReference>
<accession>A0A1N6GB56</accession>
<dbReference type="Proteomes" id="UP000185003">
    <property type="component" value="Unassembled WGS sequence"/>
</dbReference>
<proteinExistence type="predicted"/>
<dbReference type="PROSITE" id="PS51318">
    <property type="entry name" value="TAT"/>
    <property type="match status" value="1"/>
</dbReference>
<keyword evidence="2" id="KW-0255">Endonuclease</keyword>
<keyword evidence="2" id="KW-0269">Exonuclease</keyword>
<dbReference type="OrthoDB" id="9793162at2"/>
<sequence>MLSRRNFIKGIGVVAATPLITNANIPVANASSHKVLTCNIRVDLPEDERAGFGWKARKDLCVAVIKKQQPDIICMQEVLRNQNEDLKKAFKDYFSFGFEGPEMDAFKEGYHGIAKNPVFFSLKRYELLAAGGYWLSETPLIAGSLSWDTARARHANWVRLKDKRSGKDFRVVNLHLDHKSQPAKEGQIKVILEESAQYASDYPQVLTGDFNASAVNPVYELVKAGAWKDTYTMIHGEAEPGYTIHEFQGEQYTKKDKGKKIDFIFLRGNVKPVAAAIIRDSANNRYPSDHYFVSAEVII</sequence>
<name>A0A1N6GB56_9BACT</name>
<keyword evidence="2" id="KW-0378">Hydrolase</keyword>
<dbReference type="InterPro" id="IPR005135">
    <property type="entry name" value="Endo/exonuclease/phosphatase"/>
</dbReference>